<keyword evidence="3" id="KW-0732">Signal</keyword>
<dbReference type="PANTHER" id="PTHR30535">
    <property type="entry name" value="VITAMIN B12-BINDING PROTEIN"/>
    <property type="match status" value="1"/>
</dbReference>
<organism evidence="5 6">
    <name type="scientific">Anaerovibrio lipolyticus DSM 3074</name>
    <dbReference type="NCBI Taxonomy" id="1120997"/>
    <lineage>
        <taxon>Bacteria</taxon>
        <taxon>Bacillati</taxon>
        <taxon>Bacillota</taxon>
        <taxon>Negativicutes</taxon>
        <taxon>Selenomonadales</taxon>
        <taxon>Selenomonadaceae</taxon>
        <taxon>Anaerovibrio</taxon>
    </lineage>
</organism>
<dbReference type="Pfam" id="PF01497">
    <property type="entry name" value="Peripla_BP_2"/>
    <property type="match status" value="1"/>
</dbReference>
<dbReference type="GO" id="GO:0071281">
    <property type="term" value="P:cellular response to iron ion"/>
    <property type="evidence" value="ECO:0007669"/>
    <property type="project" value="TreeGrafter"/>
</dbReference>
<evidence type="ECO:0000313" key="5">
    <source>
        <dbReference type="EMBL" id="SHI94333.1"/>
    </source>
</evidence>
<keyword evidence="2" id="KW-0175">Coiled coil</keyword>
<dbReference type="InterPro" id="IPR050902">
    <property type="entry name" value="ABC_Transporter_SBP"/>
</dbReference>
<dbReference type="SUPFAM" id="SSF53807">
    <property type="entry name" value="Helical backbone' metal receptor"/>
    <property type="match status" value="1"/>
</dbReference>
<feature type="coiled-coil region" evidence="2">
    <location>
        <begin position="158"/>
        <end position="185"/>
    </location>
</feature>
<dbReference type="EMBL" id="FQYW01000019">
    <property type="protein sequence ID" value="SHI94333.1"/>
    <property type="molecule type" value="Genomic_DNA"/>
</dbReference>
<dbReference type="PROSITE" id="PS51257">
    <property type="entry name" value="PROKAR_LIPOPROTEIN"/>
    <property type="match status" value="1"/>
</dbReference>
<dbReference type="RefSeq" id="WP_052212241.1">
    <property type="nucleotide sequence ID" value="NZ_FQYW01000019.1"/>
</dbReference>
<gene>
    <name evidence="5" type="ORF">SAMN02745671_02181</name>
</gene>
<dbReference type="PANTHER" id="PTHR30535:SF34">
    <property type="entry name" value="MOLYBDATE-BINDING PROTEIN MOLA"/>
    <property type="match status" value="1"/>
</dbReference>
<evidence type="ECO:0000259" key="4">
    <source>
        <dbReference type="PROSITE" id="PS50983"/>
    </source>
</evidence>
<feature type="chain" id="PRO_5038675424" evidence="3">
    <location>
        <begin position="21"/>
        <end position="314"/>
    </location>
</feature>
<evidence type="ECO:0000256" key="1">
    <source>
        <dbReference type="ARBA" id="ARBA00008814"/>
    </source>
</evidence>
<feature type="domain" description="Fe/B12 periplasmic-binding" evidence="4">
    <location>
        <begin position="55"/>
        <end position="313"/>
    </location>
</feature>
<dbReference type="Gene3D" id="3.40.50.1980">
    <property type="entry name" value="Nitrogenase molybdenum iron protein domain"/>
    <property type="match status" value="2"/>
</dbReference>
<feature type="signal peptide" evidence="3">
    <location>
        <begin position="1"/>
        <end position="20"/>
    </location>
</feature>
<proteinExistence type="inferred from homology"/>
<evidence type="ECO:0000256" key="3">
    <source>
        <dbReference type="SAM" id="SignalP"/>
    </source>
</evidence>
<dbReference type="OrthoDB" id="9816357at2"/>
<reference evidence="5 6" key="1">
    <citation type="submission" date="2016-11" db="EMBL/GenBank/DDBJ databases">
        <authorList>
            <person name="Jaros S."/>
            <person name="Januszkiewicz K."/>
            <person name="Wedrychowicz H."/>
        </authorList>
    </citation>
    <scope>NUCLEOTIDE SEQUENCE [LARGE SCALE GENOMIC DNA]</scope>
    <source>
        <strain evidence="5 6">DSM 3074</strain>
    </source>
</reference>
<dbReference type="AlphaFoldDB" id="A0A1M6F9I3"/>
<comment type="similarity">
    <text evidence="1">Belongs to the bacterial solute-binding protein 8 family.</text>
</comment>
<evidence type="ECO:0000256" key="2">
    <source>
        <dbReference type="SAM" id="Coils"/>
    </source>
</evidence>
<name>A0A1M6F9I3_9FIRM</name>
<protein>
    <submittedName>
        <fullName evidence="5">Iron complex transport system substrate-binding protein</fullName>
    </submittedName>
</protein>
<dbReference type="InterPro" id="IPR002491">
    <property type="entry name" value="ABC_transptr_periplasmic_BD"/>
</dbReference>
<dbReference type="PROSITE" id="PS50983">
    <property type="entry name" value="FE_B12_PBP"/>
    <property type="match status" value="1"/>
</dbReference>
<sequence length="314" mass="34562">MKFLKSVMLIVLSLMLLSMAGCGSNNVTQQSSNGNEIVINDDSGRKVVLPGTPKRIVVLSASFLEPLHLVGGNIVGRPTSQVAPDFAKDIEVVGKSIQIDVEKVLSLNPDLVVIHQGVNEKLIKVLEDNGIPSIVLKSKTYEDVKRELEIFGQVTGEKEKAAEAISKMNKEITAIKEKLPKEEKRVAVLFSSSQNLNIQLSGSIAGSVVKDFGWKNVAEGLTPMEKNPDATPYSMETMVEQNPEILFVVTMGNAKSQEDNLLGEMKKNPAWNAINAVQNNKVYFLPQDLFLLSPGLKYPDCYREMAKKVYPDLF</sequence>
<dbReference type="Proteomes" id="UP000191240">
    <property type="component" value="Unassembled WGS sequence"/>
</dbReference>
<accession>A0A1M6F9I3</accession>
<evidence type="ECO:0000313" key="6">
    <source>
        <dbReference type="Proteomes" id="UP000191240"/>
    </source>
</evidence>